<dbReference type="AlphaFoldDB" id="A0A0B2BVK7"/>
<evidence type="ECO:0000313" key="3">
    <source>
        <dbReference type="EMBL" id="KHL25653.1"/>
    </source>
</evidence>
<organism evidence="3 4">
    <name type="scientific">Croceibacterium mercuriale</name>
    <dbReference type="NCBI Taxonomy" id="1572751"/>
    <lineage>
        <taxon>Bacteria</taxon>
        <taxon>Pseudomonadati</taxon>
        <taxon>Pseudomonadota</taxon>
        <taxon>Alphaproteobacteria</taxon>
        <taxon>Sphingomonadales</taxon>
        <taxon>Erythrobacteraceae</taxon>
        <taxon>Croceibacterium</taxon>
    </lineage>
</organism>
<dbReference type="PANTHER" id="PTHR30157:SF0">
    <property type="entry name" value="NADPH-DEPENDENT FERRIC-CHELATE REDUCTASE"/>
    <property type="match status" value="1"/>
</dbReference>
<protein>
    <submittedName>
        <fullName evidence="3">Siderophore-interacting protein</fullName>
    </submittedName>
</protein>
<feature type="domain" description="FAD-binding FR-type" evidence="2">
    <location>
        <begin position="6"/>
        <end position="113"/>
    </location>
</feature>
<keyword evidence="4" id="KW-1185">Reference proteome</keyword>
<evidence type="ECO:0000313" key="4">
    <source>
        <dbReference type="Proteomes" id="UP000030988"/>
    </source>
</evidence>
<dbReference type="InterPro" id="IPR039261">
    <property type="entry name" value="FNR_nucleotide-bd"/>
</dbReference>
<dbReference type="InterPro" id="IPR013113">
    <property type="entry name" value="SIP_FAD-bd"/>
</dbReference>
<dbReference type="InterPro" id="IPR017938">
    <property type="entry name" value="Riboflavin_synthase-like_b-brl"/>
</dbReference>
<dbReference type="EMBL" id="JTDN01000001">
    <property type="protein sequence ID" value="KHL25653.1"/>
    <property type="molecule type" value="Genomic_DNA"/>
</dbReference>
<dbReference type="PROSITE" id="PS51384">
    <property type="entry name" value="FAD_FR"/>
    <property type="match status" value="1"/>
</dbReference>
<gene>
    <name evidence="3" type="ORF">PK98_03100</name>
</gene>
<dbReference type="STRING" id="1572751.PK98_03100"/>
<accession>A0A0B2BVK7</accession>
<dbReference type="Gene3D" id="2.40.30.10">
    <property type="entry name" value="Translation factors"/>
    <property type="match status" value="1"/>
</dbReference>
<dbReference type="RefSeq" id="WP_039094212.1">
    <property type="nucleotide sequence ID" value="NZ_JTDN01000001.1"/>
</dbReference>
<comment type="similarity">
    <text evidence="1">Belongs to the SIP oxidoreductase family.</text>
</comment>
<dbReference type="InterPro" id="IPR007037">
    <property type="entry name" value="SIP_rossman_dom"/>
</dbReference>
<sequence>MSTARPAPRPLTVLARRNVTPNMLRVTLGGPGLAGFPAGQAGGYLKLRLPTGTGRPCVRTYTISAQRDGELDVDFALHADPQGHAGPATRWAIGARTGEVLEVGGPGQAKPLPPGHDFYLIAGDMTSLPAIAVNLAALPAEARGFAAIEISDAADRQDLPCPAGVEIAWLVKEPGSDPDLLARTLRGQAVPAGSLYAWVACEFAAMRALRSYLREERGLGPDRLYISSYWQAGSTEDRHREVKRADMEALAA</sequence>
<comment type="caution">
    <text evidence="3">The sequence shown here is derived from an EMBL/GenBank/DDBJ whole genome shotgun (WGS) entry which is preliminary data.</text>
</comment>
<dbReference type="GO" id="GO:0016491">
    <property type="term" value="F:oxidoreductase activity"/>
    <property type="evidence" value="ECO:0007669"/>
    <property type="project" value="InterPro"/>
</dbReference>
<dbReference type="SUPFAM" id="SSF63380">
    <property type="entry name" value="Riboflavin synthase domain-like"/>
    <property type="match status" value="1"/>
</dbReference>
<dbReference type="InterPro" id="IPR017927">
    <property type="entry name" value="FAD-bd_FR_type"/>
</dbReference>
<dbReference type="Gene3D" id="3.40.50.80">
    <property type="entry name" value="Nucleotide-binding domain of ferredoxin-NADP reductase (FNR) module"/>
    <property type="match status" value="1"/>
</dbReference>
<dbReference type="InterPro" id="IPR039374">
    <property type="entry name" value="SIP_fam"/>
</dbReference>
<dbReference type="PANTHER" id="PTHR30157">
    <property type="entry name" value="FERRIC REDUCTASE, NADPH-DEPENDENT"/>
    <property type="match status" value="1"/>
</dbReference>
<proteinExistence type="inferred from homology"/>
<evidence type="ECO:0000259" key="2">
    <source>
        <dbReference type="PROSITE" id="PS51384"/>
    </source>
</evidence>
<dbReference type="Pfam" id="PF08021">
    <property type="entry name" value="FAD_binding_9"/>
    <property type="match status" value="2"/>
</dbReference>
<dbReference type="Proteomes" id="UP000030988">
    <property type="component" value="Unassembled WGS sequence"/>
</dbReference>
<evidence type="ECO:0000256" key="1">
    <source>
        <dbReference type="ARBA" id="ARBA00035644"/>
    </source>
</evidence>
<reference evidence="3 4" key="1">
    <citation type="submission" date="2014-11" db="EMBL/GenBank/DDBJ databases">
        <title>Draft genome sequence of Kirrobacter mercurialis.</title>
        <authorList>
            <person name="Coil D.A."/>
            <person name="Eisen J.A."/>
        </authorList>
    </citation>
    <scope>NUCLEOTIDE SEQUENCE [LARGE SCALE GENOMIC DNA]</scope>
    <source>
        <strain evidence="3 4">Coronado</strain>
    </source>
</reference>
<dbReference type="Pfam" id="PF04954">
    <property type="entry name" value="SIP"/>
    <property type="match status" value="1"/>
</dbReference>
<name>A0A0B2BVK7_9SPHN</name>
<dbReference type="CDD" id="cd06193">
    <property type="entry name" value="siderophore_interacting"/>
    <property type="match status" value="1"/>
</dbReference>